<reference evidence="2" key="1">
    <citation type="submission" date="2021-01" db="EMBL/GenBank/DDBJ databases">
        <authorList>
            <person name="Corre E."/>
            <person name="Pelletier E."/>
            <person name="Niang G."/>
            <person name="Scheremetjew M."/>
            <person name="Finn R."/>
            <person name="Kale V."/>
            <person name="Holt S."/>
            <person name="Cochrane G."/>
            <person name="Meng A."/>
            <person name="Brown T."/>
            <person name="Cohen L."/>
        </authorList>
    </citation>
    <scope>NUCLEOTIDE SEQUENCE</scope>
    <source>
        <strain evidence="2">CCMP 410</strain>
    </source>
</reference>
<gene>
    <name evidence="2" type="ORF">GOCE00092_LOCUS16986</name>
</gene>
<proteinExistence type="predicted"/>
<dbReference type="AlphaFoldDB" id="A0A7S1V835"/>
<sequence>MTGTSLSMVCAPSTSHVGPFKAGSIYAKIVYSVLELQALGFEQPSKTQVALLSGYTNPETAAFRNALSIVRTKSGFVDYLSKKRVKLTDIAIQTLAPATPPPNNAAVHRRLCGVISKGKKCGPKIQQIFMMLTDGLEHAKKEVAAANGYTNTETSAFRNSLAKLGGLGLLEYPTMGANGTVQLTDLCFPYGRSGEEASSGPPPPPAVAAPAPVHVTPTSSPSISQRSSSRARKPSQRLLAAIEGNENIAPASVMVTPDEALSNIDEAILNIDPVSVDVSPDEAHTNNDEEMVNIAVAPTPDETSFDIAEGTPATSMRSAHNAISSAATVTPTPTSSNEAVFNGMATVAPGPVERRILCTLAELRALKVLPVPLMTLVLLVGYQNATSTGFQKAMSKLKGGGHVCKLSGSANMIDIAESGLELIPKVQPPQTNELVHKRLCALLGKKKGSSAKKTSEMFMLLAEGEAKTRHELMKAMGYKNLTSTGFSVAMSELKKYGLIAASGSGANGSVWLTDTCFPHGRP</sequence>
<accession>A0A7S1V835</accession>
<name>A0A7S1V835_9STRA</name>
<feature type="region of interest" description="Disordered" evidence="1">
    <location>
        <begin position="192"/>
        <end position="234"/>
    </location>
</feature>
<feature type="compositionally biased region" description="Low complexity" evidence="1">
    <location>
        <begin position="208"/>
        <end position="228"/>
    </location>
</feature>
<protein>
    <submittedName>
        <fullName evidence="2">Uncharacterized protein</fullName>
    </submittedName>
</protein>
<evidence type="ECO:0000256" key="1">
    <source>
        <dbReference type="SAM" id="MobiDB-lite"/>
    </source>
</evidence>
<dbReference type="EMBL" id="HBGK01032523">
    <property type="protein sequence ID" value="CAD9291161.1"/>
    <property type="molecule type" value="Transcribed_RNA"/>
</dbReference>
<organism evidence="2">
    <name type="scientific">Grammatophora oceanica</name>
    <dbReference type="NCBI Taxonomy" id="210454"/>
    <lineage>
        <taxon>Eukaryota</taxon>
        <taxon>Sar</taxon>
        <taxon>Stramenopiles</taxon>
        <taxon>Ochrophyta</taxon>
        <taxon>Bacillariophyta</taxon>
        <taxon>Fragilariophyceae</taxon>
        <taxon>Fragilariophycidae</taxon>
        <taxon>Rhabdonematales</taxon>
        <taxon>Grammatophoraceae</taxon>
        <taxon>Grammatophora</taxon>
    </lineage>
</organism>
<evidence type="ECO:0000313" key="2">
    <source>
        <dbReference type="EMBL" id="CAD9291161.1"/>
    </source>
</evidence>